<evidence type="ECO:0000256" key="1">
    <source>
        <dbReference type="SAM" id="MobiDB-lite"/>
    </source>
</evidence>
<dbReference type="EMBL" id="CP051169">
    <property type="protein sequence ID" value="QOK96569.1"/>
    <property type="molecule type" value="Genomic_DNA"/>
</dbReference>
<feature type="compositionally biased region" description="Low complexity" evidence="1">
    <location>
        <begin position="107"/>
        <end position="116"/>
    </location>
</feature>
<dbReference type="PANTHER" id="PTHR34985">
    <property type="entry name" value="SLR0554 PROTEIN"/>
    <property type="match status" value="1"/>
</dbReference>
<feature type="region of interest" description="Disordered" evidence="1">
    <location>
        <begin position="103"/>
        <end position="124"/>
    </location>
</feature>
<dbReference type="GO" id="GO:0003677">
    <property type="term" value="F:DNA binding"/>
    <property type="evidence" value="ECO:0007669"/>
    <property type="project" value="InterPro"/>
</dbReference>
<organism evidence="3 4">
    <name type="scientific">Ralstonia solanacearum</name>
    <name type="common">Pseudomonas solanacearum</name>
    <dbReference type="NCBI Taxonomy" id="305"/>
    <lineage>
        <taxon>Bacteria</taxon>
        <taxon>Pseudomonadati</taxon>
        <taxon>Pseudomonadota</taxon>
        <taxon>Betaproteobacteria</taxon>
        <taxon>Burkholderiales</taxon>
        <taxon>Burkholderiaceae</taxon>
        <taxon>Ralstonia</taxon>
        <taxon>Ralstonia solanacearum species complex</taxon>
    </lineage>
</organism>
<dbReference type="InterPro" id="IPR036977">
    <property type="entry name" value="DNA_primase_Znf_CHC2"/>
</dbReference>
<gene>
    <name evidence="3" type="ORF">HF909_09050</name>
</gene>
<evidence type="ECO:0000313" key="4">
    <source>
        <dbReference type="Proteomes" id="UP000593970"/>
    </source>
</evidence>
<dbReference type="Gene3D" id="3.90.580.10">
    <property type="entry name" value="Zinc finger, CHC2-type domain"/>
    <property type="match status" value="1"/>
</dbReference>
<dbReference type="InterPro" id="IPR027417">
    <property type="entry name" value="P-loop_NTPase"/>
</dbReference>
<protein>
    <recommendedName>
        <fullName evidence="2">Virulence-associated protein E-like domain-containing protein</fullName>
    </recommendedName>
</protein>
<dbReference type="PANTHER" id="PTHR34985:SF1">
    <property type="entry name" value="SLR0554 PROTEIN"/>
    <property type="match status" value="1"/>
</dbReference>
<name>A0AA92QB67_RALSL</name>
<evidence type="ECO:0000313" key="3">
    <source>
        <dbReference type="EMBL" id="QOK96569.1"/>
    </source>
</evidence>
<reference evidence="4" key="1">
    <citation type="submission" date="2020-04" db="EMBL/GenBank/DDBJ databases">
        <title>Ralstonia solanacearum UW576, UW763, UW773, and UW774.</title>
        <authorList>
            <person name="Steidl O."/>
            <person name="Truchon A."/>
            <person name="Allen C."/>
        </authorList>
    </citation>
    <scope>NUCLEOTIDE SEQUENCE [LARGE SCALE GENOMIC DNA]</scope>
    <source>
        <strain evidence="4">UW774</strain>
    </source>
</reference>
<dbReference type="GO" id="GO:0008270">
    <property type="term" value="F:zinc ion binding"/>
    <property type="evidence" value="ECO:0007669"/>
    <property type="project" value="InterPro"/>
</dbReference>
<dbReference type="GO" id="GO:0006260">
    <property type="term" value="P:DNA replication"/>
    <property type="evidence" value="ECO:0007669"/>
    <property type="project" value="InterPro"/>
</dbReference>
<sequence>MKKDSFKDVAAAALAQASMLVPSWLPEGRREGPEWVALNPNRADNQRGSFKVNLQTGRWSDFASDGVAGGDLISLYAYLQAMEQGEACKELAQRLGITITPRDDARASGASEAAPAKQQRKSDWAPVVPVPAGIVSAPGRHFHRGEPEMRWAYCNAAGELLGYVCRFRTSDGGKEVLPLVFAQNGVTGERKWHWMQWSEPRPLYWPQFGRQPVMPARPDKVALVVEGEKCADAAYRVLAERADVCTWSGGSKAVDKADWSGLAGRKVIIWPDCDAKREPLSRDEKERGMDADSKPLLPEHKQPGMAAAQRIAVVLAGLGCDVQIVEIPAPGERPDGWDVADAVGEGMSPDQVWEFVQRTREPVAVDAEQPATPRKAGVGRARNRGYEPDWRDELIRKPRGGFEDCYQNVYLVLKHHPEWAGAIAYDEFAGRAVKRRTTPCGTEPGEWEAYDDQRVGLWLAREMDIVIKGDGPAAAGVSMVAREHRFHPVQDYLRALRWDGVDRLDYWLEECMEARPVVVGIEYLRVAGRKALIGAVARALEPGCKLDNMLILEGGQGRGKSTAIRILGGEWFSDTQLDLTSKDAYMALRGVWFYEIGEMDSFNRADTTRVKGFVSSAVDRFREPYQRREIVQPRQQMFIGTTNQNEYFKDTTGNRRFWPVRIDGMVDLTRLREWRDQLFAEAVHRFEAGEIWHPTREEQDRLFKPEQDFREVPDPWLPLVDRYLRQPEQRLHEQFFLEDLLTKALAIAPDRLGPARQEAMRVAAIMSRLGFEKRRQATGDRLYYYARAAGSAPHAQALRGVQRDDSPL</sequence>
<dbReference type="SUPFAM" id="SSF52540">
    <property type="entry name" value="P-loop containing nucleoside triphosphate hydrolases"/>
    <property type="match status" value="1"/>
</dbReference>
<dbReference type="Pfam" id="PF05272">
    <property type="entry name" value="VapE-like_dom"/>
    <property type="match status" value="1"/>
</dbReference>
<dbReference type="AlphaFoldDB" id="A0AA92QB67"/>
<dbReference type="Proteomes" id="UP000593970">
    <property type="component" value="Chromosome"/>
</dbReference>
<dbReference type="InterPro" id="IPR007936">
    <property type="entry name" value="VapE-like_dom"/>
</dbReference>
<feature type="region of interest" description="Disordered" evidence="1">
    <location>
        <begin position="278"/>
        <end position="298"/>
    </location>
</feature>
<accession>A0AA92QB67</accession>
<evidence type="ECO:0000259" key="2">
    <source>
        <dbReference type="Pfam" id="PF05272"/>
    </source>
</evidence>
<dbReference type="SUPFAM" id="SSF57783">
    <property type="entry name" value="Zinc beta-ribbon"/>
    <property type="match status" value="1"/>
</dbReference>
<proteinExistence type="predicted"/>
<feature type="domain" description="Virulence-associated protein E-like" evidence="2">
    <location>
        <begin position="493"/>
        <end position="707"/>
    </location>
</feature>